<dbReference type="NCBIfam" id="NF004076">
    <property type="entry name" value="PRK05581.1-4"/>
    <property type="match status" value="1"/>
</dbReference>
<dbReference type="EMBL" id="JACRSR010000001">
    <property type="protein sequence ID" value="MBC8530715.1"/>
    <property type="molecule type" value="Genomic_DNA"/>
</dbReference>
<sequence length="216" mass="23409">MEKLLCPSMMCADYASLKTEMEALEAAGADLLHIDIMDGTFVPNFGMGLQDTEYLCKAARIPCGVHLMVRRPGDYLELFASLGAERIIVHAEAEGDTADQLQKIRALGKKAGIAVNPETSFEAVEAFLPLCDEVLAMSVHPGFAGQAFIPECAEKVKRFAKESGRYGYEVVLDGACSPERIGSFSKEGVHGFVLGTSALFGKGRPYAEILRELRSL</sequence>
<dbReference type="InterPro" id="IPR013785">
    <property type="entry name" value="Aldolase_TIM"/>
</dbReference>
<organism evidence="3 4">
    <name type="scientific">Gehongia tenuis</name>
    <dbReference type="NCBI Taxonomy" id="2763655"/>
    <lineage>
        <taxon>Bacteria</taxon>
        <taxon>Bacillati</taxon>
        <taxon>Bacillota</taxon>
        <taxon>Clostridia</taxon>
        <taxon>Christensenellales</taxon>
        <taxon>Christensenellaceae</taxon>
        <taxon>Gehongia</taxon>
    </lineage>
</organism>
<comment type="caution">
    <text evidence="3">The sequence shown here is derived from an EMBL/GenBank/DDBJ whole genome shotgun (WGS) entry which is preliminary data.</text>
</comment>
<dbReference type="RefSeq" id="WP_249314685.1">
    <property type="nucleotide sequence ID" value="NZ_JACRSR010000001.1"/>
</dbReference>
<proteinExistence type="predicted"/>
<dbReference type="InterPro" id="IPR000056">
    <property type="entry name" value="Ribul_P_3_epim-like"/>
</dbReference>
<dbReference type="InterPro" id="IPR011060">
    <property type="entry name" value="RibuloseP-bd_barrel"/>
</dbReference>
<name>A0A926D5G2_9FIRM</name>
<evidence type="ECO:0000256" key="2">
    <source>
        <dbReference type="ARBA" id="ARBA00023235"/>
    </source>
</evidence>
<dbReference type="Pfam" id="PF00834">
    <property type="entry name" value="Ribul_P_3_epim"/>
    <property type="match status" value="1"/>
</dbReference>
<evidence type="ECO:0000313" key="4">
    <source>
        <dbReference type="Proteomes" id="UP000623172"/>
    </source>
</evidence>
<dbReference type="PANTHER" id="PTHR11749">
    <property type="entry name" value="RIBULOSE-5-PHOSPHATE-3-EPIMERASE"/>
    <property type="match status" value="1"/>
</dbReference>
<evidence type="ECO:0000313" key="3">
    <source>
        <dbReference type="EMBL" id="MBC8530715.1"/>
    </source>
</evidence>
<dbReference type="GO" id="GO:0046872">
    <property type="term" value="F:metal ion binding"/>
    <property type="evidence" value="ECO:0007669"/>
    <property type="project" value="UniProtKB-KW"/>
</dbReference>
<dbReference type="AlphaFoldDB" id="A0A926D5G2"/>
<dbReference type="CDD" id="cd00429">
    <property type="entry name" value="RPE"/>
    <property type="match status" value="1"/>
</dbReference>
<protein>
    <submittedName>
        <fullName evidence="3">Ribulose-phosphate 3-epimerase</fullName>
    </submittedName>
</protein>
<dbReference type="Proteomes" id="UP000623172">
    <property type="component" value="Unassembled WGS sequence"/>
</dbReference>
<dbReference type="GO" id="GO:0005975">
    <property type="term" value="P:carbohydrate metabolic process"/>
    <property type="evidence" value="ECO:0007669"/>
    <property type="project" value="InterPro"/>
</dbReference>
<accession>A0A926D5G2</accession>
<keyword evidence="1" id="KW-0479">Metal-binding</keyword>
<keyword evidence="4" id="KW-1185">Reference proteome</keyword>
<dbReference type="GO" id="GO:0016857">
    <property type="term" value="F:racemase and epimerase activity, acting on carbohydrates and derivatives"/>
    <property type="evidence" value="ECO:0007669"/>
    <property type="project" value="InterPro"/>
</dbReference>
<keyword evidence="2" id="KW-0413">Isomerase</keyword>
<reference evidence="3" key="1">
    <citation type="submission" date="2020-08" db="EMBL/GenBank/DDBJ databases">
        <title>Genome public.</title>
        <authorList>
            <person name="Liu C."/>
            <person name="Sun Q."/>
        </authorList>
    </citation>
    <scope>NUCLEOTIDE SEQUENCE</scope>
    <source>
        <strain evidence="3">NSJ-53</strain>
    </source>
</reference>
<dbReference type="Gene3D" id="3.20.20.70">
    <property type="entry name" value="Aldolase class I"/>
    <property type="match status" value="1"/>
</dbReference>
<gene>
    <name evidence="3" type="ORF">H8696_02515</name>
</gene>
<evidence type="ECO:0000256" key="1">
    <source>
        <dbReference type="ARBA" id="ARBA00022723"/>
    </source>
</evidence>
<dbReference type="SUPFAM" id="SSF51366">
    <property type="entry name" value="Ribulose-phoshate binding barrel"/>
    <property type="match status" value="1"/>
</dbReference>